<evidence type="ECO:0000313" key="3">
    <source>
        <dbReference type="Proteomes" id="UP000054859"/>
    </source>
</evidence>
<proteinExistence type="predicted"/>
<dbReference type="AlphaFoldDB" id="A0A0W0R188"/>
<reference evidence="2 3" key="1">
    <citation type="submission" date="2015-11" db="EMBL/GenBank/DDBJ databases">
        <title>Identification of large and diverse effector repertoires of 38 Legionella species.</title>
        <authorList>
            <person name="Burstein D."/>
            <person name="Amaro F."/>
            <person name="Zusman T."/>
            <person name="Lifshitz Z."/>
            <person name="Cohen O."/>
            <person name="Gilbert J.A."/>
            <person name="Pupko T."/>
            <person name="Shuman H.A."/>
            <person name="Segal G."/>
        </authorList>
    </citation>
    <scope>NUCLEOTIDE SEQUENCE [LARGE SCALE GENOMIC DNA]</scope>
    <source>
        <strain evidence="2 3">1762-AUS-E</strain>
    </source>
</reference>
<dbReference type="PATRIC" id="fig|45056.6.peg.2190"/>
<dbReference type="RefSeq" id="WP_058463164.1">
    <property type="nucleotide sequence ID" value="NZ_CAAAHS010000001.1"/>
</dbReference>
<dbReference type="SUPFAM" id="SSF54523">
    <property type="entry name" value="Pili subunits"/>
    <property type="match status" value="1"/>
</dbReference>
<evidence type="ECO:0000256" key="1">
    <source>
        <dbReference type="SAM" id="Phobius"/>
    </source>
</evidence>
<dbReference type="Gene3D" id="3.30.700.10">
    <property type="entry name" value="Glycoprotein, Type 4 Pilin"/>
    <property type="match status" value="1"/>
</dbReference>
<dbReference type="OrthoDB" id="5654254at2"/>
<sequence>MKYNKGFTLIELVIVMVILGILAAIAIPKYLDISADALAASKKGMNGAVTSALAIYLGKNKGSYPTVTQLAGNVQVNGGIATAAATGVEVGIDGTTYTVPTYTDESCATATTAVDDTVKCVGSIA</sequence>
<evidence type="ECO:0000313" key="2">
    <source>
        <dbReference type="EMBL" id="KTC64824.1"/>
    </source>
</evidence>
<keyword evidence="1" id="KW-0472">Membrane</keyword>
<comment type="caution">
    <text evidence="2">The sequence shown here is derived from an EMBL/GenBank/DDBJ whole genome shotgun (WGS) entry which is preliminary data.</text>
</comment>
<gene>
    <name evidence="2" type="primary">lspG_2</name>
    <name evidence="2" type="ORF">Lade_2118</name>
</gene>
<name>A0A0W0R188_9GAMM</name>
<dbReference type="STRING" id="45056.Lade_2118"/>
<dbReference type="EMBL" id="LNKA01000019">
    <property type="protein sequence ID" value="KTC64824.1"/>
    <property type="molecule type" value="Genomic_DNA"/>
</dbReference>
<dbReference type="InterPro" id="IPR045584">
    <property type="entry name" value="Pilin-like"/>
</dbReference>
<dbReference type="Pfam" id="PF07963">
    <property type="entry name" value="N_methyl"/>
    <property type="match status" value="1"/>
</dbReference>
<accession>A0A0W0R188</accession>
<organism evidence="2 3">
    <name type="scientific">Legionella adelaidensis</name>
    <dbReference type="NCBI Taxonomy" id="45056"/>
    <lineage>
        <taxon>Bacteria</taxon>
        <taxon>Pseudomonadati</taxon>
        <taxon>Pseudomonadota</taxon>
        <taxon>Gammaproteobacteria</taxon>
        <taxon>Legionellales</taxon>
        <taxon>Legionellaceae</taxon>
        <taxon>Legionella</taxon>
    </lineage>
</organism>
<keyword evidence="1" id="KW-0812">Transmembrane</keyword>
<dbReference type="NCBIfam" id="TIGR02532">
    <property type="entry name" value="IV_pilin_GFxxxE"/>
    <property type="match status" value="1"/>
</dbReference>
<keyword evidence="1" id="KW-1133">Transmembrane helix</keyword>
<keyword evidence="3" id="KW-1185">Reference proteome</keyword>
<dbReference type="InterPro" id="IPR012902">
    <property type="entry name" value="N_methyl_site"/>
</dbReference>
<protein>
    <submittedName>
        <fullName evidence="2">Type II secretory pathway protein LspG</fullName>
    </submittedName>
</protein>
<dbReference type="PROSITE" id="PS00409">
    <property type="entry name" value="PROKAR_NTER_METHYL"/>
    <property type="match status" value="1"/>
</dbReference>
<feature type="transmembrane region" description="Helical" evidence="1">
    <location>
        <begin position="6"/>
        <end position="27"/>
    </location>
</feature>
<dbReference type="Proteomes" id="UP000054859">
    <property type="component" value="Unassembled WGS sequence"/>
</dbReference>